<evidence type="ECO:0000313" key="1">
    <source>
        <dbReference type="EMBL" id="KUF09025.1"/>
    </source>
</evidence>
<accession>A0A0W7WEF8</accession>
<dbReference type="EMBL" id="LPXO01000018">
    <property type="protein sequence ID" value="KUF09025.1"/>
    <property type="molecule type" value="Genomic_DNA"/>
</dbReference>
<dbReference type="STRING" id="1685382.AVJ23_19710"/>
<dbReference type="Proteomes" id="UP000054396">
    <property type="component" value="Unassembled WGS sequence"/>
</dbReference>
<dbReference type="InterPro" id="IPR027266">
    <property type="entry name" value="TrmE/GcvT-like"/>
</dbReference>
<dbReference type="SUPFAM" id="SSF103025">
    <property type="entry name" value="Folate-binding domain"/>
    <property type="match status" value="1"/>
</dbReference>
<reference evidence="1 2" key="1">
    <citation type="submission" date="2015-12" db="EMBL/GenBank/DDBJ databases">
        <authorList>
            <person name="Shamseldin A."/>
            <person name="Moawad H."/>
            <person name="Abd El-Rahim W.M."/>
            <person name="Sadowsky M.J."/>
        </authorList>
    </citation>
    <scope>NUCLEOTIDE SEQUENCE [LARGE SCALE GENOMIC DNA]</scope>
    <source>
        <strain evidence="1 2">SJ5A-1</strain>
    </source>
</reference>
<dbReference type="Gene3D" id="3.30.1360.120">
    <property type="entry name" value="Probable tRNA modification gtpase trme, domain 1"/>
    <property type="match status" value="1"/>
</dbReference>
<keyword evidence="2" id="KW-1185">Reference proteome</keyword>
<sequence length="190" mass="20017">MSDALLPLGGAAFEGIVTIRETGPQGMIQLRGDLSDPGLAAAVEQASGAAMPAPLGAHVTGPRGLLWMSPDELMVLVPYADAARTVAELGRALGDRHALVADVSDARAHFTVEGAHLRDVLAKLTPADMRREALAPGTLRRTRLAQVAAGLWLRDPLTAQVFCFRSVAGYMFDLLSAAASEGSEVFHHRA</sequence>
<dbReference type="OrthoDB" id="9814782at2"/>
<dbReference type="AlphaFoldDB" id="A0A0W7WEF8"/>
<dbReference type="Gene3D" id="3.30.70.1520">
    <property type="entry name" value="Heterotetrameric sarcosine oxidase"/>
    <property type="match status" value="1"/>
</dbReference>
<organism evidence="1 2">
    <name type="scientific">Pseudoponticoccus marisrubri</name>
    <dbReference type="NCBI Taxonomy" id="1685382"/>
    <lineage>
        <taxon>Bacteria</taxon>
        <taxon>Pseudomonadati</taxon>
        <taxon>Pseudomonadota</taxon>
        <taxon>Alphaproteobacteria</taxon>
        <taxon>Rhodobacterales</taxon>
        <taxon>Roseobacteraceae</taxon>
        <taxon>Pseudoponticoccus</taxon>
    </lineage>
</organism>
<name>A0A0W7WEF8_9RHOB</name>
<dbReference type="InterPro" id="IPR007375">
    <property type="entry name" value="SoxG"/>
</dbReference>
<gene>
    <name evidence="1" type="ORF">AVJ23_19710</name>
</gene>
<dbReference type="Pfam" id="PF04268">
    <property type="entry name" value="SoxG"/>
    <property type="match status" value="1"/>
</dbReference>
<protein>
    <submittedName>
        <fullName evidence="1">Sarcosine oxidase subunit gamma</fullName>
    </submittedName>
</protein>
<evidence type="ECO:0000313" key="2">
    <source>
        <dbReference type="Proteomes" id="UP000054396"/>
    </source>
</evidence>
<dbReference type="RefSeq" id="WP_058863951.1">
    <property type="nucleotide sequence ID" value="NZ_LPXO01000018.1"/>
</dbReference>
<comment type="caution">
    <text evidence="1">The sequence shown here is derived from an EMBL/GenBank/DDBJ whole genome shotgun (WGS) entry which is preliminary data.</text>
</comment>
<proteinExistence type="predicted"/>